<dbReference type="GO" id="GO:0015074">
    <property type="term" value="P:DNA integration"/>
    <property type="evidence" value="ECO:0007669"/>
    <property type="project" value="InterPro"/>
</dbReference>
<dbReference type="EMBL" id="JPHZ01000007">
    <property type="protein sequence ID" value="KLT91517.1"/>
    <property type="molecule type" value="Genomic_DNA"/>
</dbReference>
<dbReference type="InterPro" id="IPR036397">
    <property type="entry name" value="RNaseH_sf"/>
</dbReference>
<feature type="domain" description="Integrase catalytic" evidence="1">
    <location>
        <begin position="140"/>
        <end position="336"/>
    </location>
</feature>
<organism evidence="2 3">
    <name type="scientific">Acinetobacter baumannii MRSN 3527</name>
    <dbReference type="NCBI Taxonomy" id="1409923"/>
    <lineage>
        <taxon>Bacteria</taxon>
        <taxon>Pseudomonadati</taxon>
        <taxon>Pseudomonadota</taxon>
        <taxon>Gammaproteobacteria</taxon>
        <taxon>Moraxellales</taxon>
        <taxon>Moraxellaceae</taxon>
        <taxon>Acinetobacter</taxon>
        <taxon>Acinetobacter calcoaceticus/baumannii complex</taxon>
    </lineage>
</organism>
<accession>A0A0J1AAC9</accession>
<evidence type="ECO:0000259" key="1">
    <source>
        <dbReference type="PROSITE" id="PS50994"/>
    </source>
</evidence>
<dbReference type="AlphaFoldDB" id="A0A0J1AAC9"/>
<dbReference type="PANTHER" id="PTHR35004:SF7">
    <property type="entry name" value="INTEGRASE PROTEIN"/>
    <property type="match status" value="1"/>
</dbReference>
<dbReference type="Gene3D" id="3.30.420.10">
    <property type="entry name" value="Ribonuclease H-like superfamily/Ribonuclease H"/>
    <property type="match status" value="1"/>
</dbReference>
<evidence type="ECO:0000313" key="3">
    <source>
        <dbReference type="Proteomes" id="UP000036122"/>
    </source>
</evidence>
<dbReference type="InterPro" id="IPR001584">
    <property type="entry name" value="Integrase_cat-core"/>
</dbReference>
<dbReference type="GO" id="GO:0003676">
    <property type="term" value="F:nucleic acid binding"/>
    <property type="evidence" value="ECO:0007669"/>
    <property type="project" value="InterPro"/>
</dbReference>
<comment type="caution">
    <text evidence="2">The sequence shown here is derived from an EMBL/GenBank/DDBJ whole genome shotgun (WGS) entry which is preliminary data.</text>
</comment>
<protein>
    <submittedName>
        <fullName evidence="2">Integrase core domain protein</fullName>
    </submittedName>
</protein>
<dbReference type="InterPro" id="IPR012337">
    <property type="entry name" value="RNaseH-like_sf"/>
</dbReference>
<dbReference type="Proteomes" id="UP000036122">
    <property type="component" value="Unassembled WGS sequence"/>
</dbReference>
<gene>
    <name evidence="2" type="ORF">T630_2390</name>
</gene>
<name>A0A0J1AAC9_ACIBA</name>
<sequence>MTNPNLAKQDYLREIAAKLAAAEFGGKAAIVKTACDFLSLSKPQLYRELEKVGFKSERKQRSDKGKTVVPTEVAEMVGGMVHVATRANGKKTLPMTTALEMLIADGKAPRVSAATVARVMKQNMCHPKQLATPSAHTQQKSLHPNHVWQVDASVCVLFYLPKGGMQVMDEKKFYKNKPANVKKIENDRVIRYVMTDHYSGSIYVEYVYGSESSENLIEIFLNAIQKRSAQEPMHGVPNILYTDKGCANTSGLFRNLLERLDVTFIPHATGNSQAKSQVENAQNIVETQFEGRLRFMQINNIQELNAQATAWRMYWNETKIHSRTKRSRNAVWQTIKPEQLRIAPPMELCRELISTVPVEKTVKANLTVSHAIQGYGSQDYDVRHVDGVYPKAKLQIVVNPYRAPCIDVLTKDQHGNEVIFTCEPMQVDWVGFGNDAAIIGEEIKAMPQSKIDENRKRILKKAYDAETLEQVDKAIAKKKPAYDGQLNAMADVKAVEVPTYIKRAGEQVTTTKQRRESAPISTVEAAKEIRGLIGDLWTTDHYKALKKSYPDGLVPADAVREIAEAIKAEQELPQQRPQLRVVG</sequence>
<dbReference type="PROSITE" id="PS50994">
    <property type="entry name" value="INTEGRASE"/>
    <property type="match status" value="1"/>
</dbReference>
<reference evidence="2 3" key="1">
    <citation type="submission" date="2014-07" db="EMBL/GenBank/DDBJ databases">
        <authorList>
            <person name="Harkins D.M."/>
            <person name="Lesho E."/>
            <person name="Waterman P.E."/>
            <person name="Chan A."/>
            <person name="Fouts D.E."/>
        </authorList>
    </citation>
    <scope>NUCLEOTIDE SEQUENCE [LARGE SCALE GENOMIC DNA]</scope>
    <source>
        <strain evidence="2 3">MRSN 3527</strain>
    </source>
</reference>
<evidence type="ECO:0000313" key="2">
    <source>
        <dbReference type="EMBL" id="KLT91517.1"/>
    </source>
</evidence>
<dbReference type="PANTHER" id="PTHR35004">
    <property type="entry name" value="TRANSPOSASE RV3428C-RELATED"/>
    <property type="match status" value="1"/>
</dbReference>
<dbReference type="SUPFAM" id="SSF53098">
    <property type="entry name" value="Ribonuclease H-like"/>
    <property type="match status" value="1"/>
</dbReference>
<dbReference type="RefSeq" id="WP_000184214.1">
    <property type="nucleotide sequence ID" value="NZ_JPHZ01000007.1"/>
</dbReference>
<dbReference type="PATRIC" id="fig|1409923.3.peg.550"/>
<dbReference type="Pfam" id="PF00665">
    <property type="entry name" value="rve"/>
    <property type="match status" value="1"/>
</dbReference>
<proteinExistence type="predicted"/>